<accession>A0A192H4H1</accession>
<reference evidence="1 2" key="1">
    <citation type="submission" date="2016-03" db="EMBL/GenBank/DDBJ databases">
        <title>Pediococcus and Lactobacillus from brewery environment - whole genome sequencing and assembly.</title>
        <authorList>
            <person name="Behr J."/>
            <person name="Geissler A.J."/>
            <person name="Vogel R.F."/>
        </authorList>
    </citation>
    <scope>NUCLEOTIDE SEQUENCE [LARGE SCALE GENOMIC DNA]</scope>
    <source>
        <strain evidence="1 2">TMW 1.1989</strain>
    </source>
</reference>
<protein>
    <submittedName>
        <fullName evidence="1">Uncharacterized protein</fullName>
    </submittedName>
</protein>
<dbReference type="GeneID" id="42982386"/>
<dbReference type="EMBL" id="CP014873">
    <property type="protein sequence ID" value="ANK62876.1"/>
    <property type="molecule type" value="Genomic_DNA"/>
</dbReference>
<dbReference type="SUPFAM" id="SSF56059">
    <property type="entry name" value="Glutathione synthetase ATP-binding domain-like"/>
    <property type="match status" value="1"/>
</dbReference>
<dbReference type="InterPro" id="IPR052032">
    <property type="entry name" value="ATP-dep_AA_Ligase"/>
</dbReference>
<dbReference type="Gene3D" id="3.30.470.20">
    <property type="entry name" value="ATP-grasp fold, B domain"/>
    <property type="match status" value="1"/>
</dbReference>
<dbReference type="OrthoDB" id="9803907at2"/>
<dbReference type="PROSITE" id="PS50975">
    <property type="entry name" value="ATP_GRASP"/>
    <property type="match status" value="1"/>
</dbReference>
<dbReference type="RefSeq" id="WP_068280689.1">
    <property type="nucleotide sequence ID" value="NZ_CP014873.1"/>
</dbReference>
<evidence type="ECO:0000313" key="1">
    <source>
        <dbReference type="EMBL" id="ANK62876.1"/>
    </source>
</evidence>
<proteinExistence type="predicted"/>
<dbReference type="PANTHER" id="PTHR43585:SF2">
    <property type="entry name" value="ATP-GRASP ENZYME FSQD"/>
    <property type="match status" value="1"/>
</dbReference>
<sequence length="411" mass="45146">MKKRVLLVEPSFYGVEFVRSAKELGCEVICLVEAATDPEKYGYQDLFDDLIITDVRSVTAILTSIQESPYSHFAALIPCTDYVTAVTAAVAQSLGVFGTPLVAAQAARNKDLARQIYQEKGVSSAAFQKVTTLNNAKAAANRIGYPLVLKPTNTASSIAVFYIRTAAELARRFQIITRLKTSYLGFQVRHEYLLEEFLQGPEFSVELFLQQGQIAFAEVTEKKTTQPPFFVETMHVVPTTILKEQRSKIIQTAFAAVSALGFQAGPTHVEVKVTATGPRIVEVNGRPGGDSITSDLVYDAYGINIFTETIKLYLGLALTLKPSKRQAAATGFIFATKTGIFEKIENLALLENNALIKRYVIETKVGTKVKIPENSDDRLGYFIVNADTSIAAKRLASNLQAKLKVVVRSIR</sequence>
<dbReference type="Pfam" id="PF13535">
    <property type="entry name" value="ATP-grasp_4"/>
    <property type="match status" value="1"/>
</dbReference>
<keyword evidence="2" id="KW-1185">Reference proteome</keyword>
<dbReference type="GO" id="GO:0005524">
    <property type="term" value="F:ATP binding"/>
    <property type="evidence" value="ECO:0007669"/>
    <property type="project" value="UniProtKB-UniRule"/>
</dbReference>
<dbReference type="PANTHER" id="PTHR43585">
    <property type="entry name" value="FUMIPYRROLE BIOSYNTHESIS PROTEIN C"/>
    <property type="match status" value="1"/>
</dbReference>
<dbReference type="AlphaFoldDB" id="A0A192H4H1"/>
<dbReference type="STRING" id="375175.AYR53_08965"/>
<dbReference type="Pfam" id="PF18603">
    <property type="entry name" value="LAL_C2"/>
    <property type="match status" value="1"/>
</dbReference>
<gene>
    <name evidence="1" type="ORF">AYR53_08965</name>
</gene>
<evidence type="ECO:0000313" key="2">
    <source>
        <dbReference type="Proteomes" id="UP000078582"/>
    </source>
</evidence>
<name>A0A192H4H1_9LACO</name>
<organism evidence="1 2">
    <name type="scientific">Loigolactobacillus backii</name>
    <dbReference type="NCBI Taxonomy" id="375175"/>
    <lineage>
        <taxon>Bacteria</taxon>
        <taxon>Bacillati</taxon>
        <taxon>Bacillota</taxon>
        <taxon>Bacilli</taxon>
        <taxon>Lactobacillales</taxon>
        <taxon>Lactobacillaceae</taxon>
        <taxon>Loigolactobacillus</taxon>
    </lineage>
</organism>
<dbReference type="InterPro" id="IPR040570">
    <property type="entry name" value="LAL_C2"/>
</dbReference>
<dbReference type="Proteomes" id="UP000078582">
    <property type="component" value="Chromosome"/>
</dbReference>
<dbReference type="InterPro" id="IPR011761">
    <property type="entry name" value="ATP-grasp"/>
</dbReference>
<dbReference type="GO" id="GO:0046872">
    <property type="term" value="F:metal ion binding"/>
    <property type="evidence" value="ECO:0007669"/>
    <property type="project" value="InterPro"/>
</dbReference>